<gene>
    <name evidence="2" type="ORF">NDU88_008310</name>
</gene>
<proteinExistence type="predicted"/>
<dbReference type="AlphaFoldDB" id="A0AAV7RSS8"/>
<reference evidence="2" key="1">
    <citation type="journal article" date="2022" name="bioRxiv">
        <title>Sequencing and chromosome-scale assembly of the giantPleurodeles waltlgenome.</title>
        <authorList>
            <person name="Brown T."/>
            <person name="Elewa A."/>
            <person name="Iarovenko S."/>
            <person name="Subramanian E."/>
            <person name="Araus A.J."/>
            <person name="Petzold A."/>
            <person name="Susuki M."/>
            <person name="Suzuki K.-i.T."/>
            <person name="Hayashi T."/>
            <person name="Toyoda A."/>
            <person name="Oliveira C."/>
            <person name="Osipova E."/>
            <person name="Leigh N.D."/>
            <person name="Simon A."/>
            <person name="Yun M.H."/>
        </authorList>
    </citation>
    <scope>NUCLEOTIDE SEQUENCE</scope>
    <source>
        <strain evidence="2">20211129_DDA</strain>
        <tissue evidence="2">Liver</tissue>
    </source>
</reference>
<feature type="compositionally biased region" description="Basic residues" evidence="1">
    <location>
        <begin position="70"/>
        <end position="84"/>
    </location>
</feature>
<protein>
    <submittedName>
        <fullName evidence="2">Uncharacterized protein</fullName>
    </submittedName>
</protein>
<dbReference type="Proteomes" id="UP001066276">
    <property type="component" value="Chromosome 5"/>
</dbReference>
<feature type="region of interest" description="Disordered" evidence="1">
    <location>
        <begin position="1"/>
        <end position="159"/>
    </location>
</feature>
<feature type="compositionally biased region" description="Polar residues" evidence="1">
    <location>
        <begin position="134"/>
        <end position="144"/>
    </location>
</feature>
<keyword evidence="3" id="KW-1185">Reference proteome</keyword>
<comment type="caution">
    <text evidence="2">The sequence shown here is derived from an EMBL/GenBank/DDBJ whole genome shotgun (WGS) entry which is preliminary data.</text>
</comment>
<sequence length="159" mass="17759">MTRAERIPDQCRETARNRIVAPSTEQSGNRRRNLERPLRRALNSSHHPEETWTWVEARSTSLLSADPQHGARRRHPKSGTRRTTYRSDPPTAEKTQKERRQAMEAAAMTGGGAGRSEASSPQSTQREDEHLGSDNETMTSSRSSVLLPMVTPGTADEII</sequence>
<organism evidence="2 3">
    <name type="scientific">Pleurodeles waltl</name>
    <name type="common">Iberian ribbed newt</name>
    <dbReference type="NCBI Taxonomy" id="8319"/>
    <lineage>
        <taxon>Eukaryota</taxon>
        <taxon>Metazoa</taxon>
        <taxon>Chordata</taxon>
        <taxon>Craniata</taxon>
        <taxon>Vertebrata</taxon>
        <taxon>Euteleostomi</taxon>
        <taxon>Amphibia</taxon>
        <taxon>Batrachia</taxon>
        <taxon>Caudata</taxon>
        <taxon>Salamandroidea</taxon>
        <taxon>Salamandridae</taxon>
        <taxon>Pleurodelinae</taxon>
        <taxon>Pleurodeles</taxon>
    </lineage>
</organism>
<dbReference type="EMBL" id="JANPWB010000009">
    <property type="protein sequence ID" value="KAJ1155581.1"/>
    <property type="molecule type" value="Genomic_DNA"/>
</dbReference>
<evidence type="ECO:0000256" key="1">
    <source>
        <dbReference type="SAM" id="MobiDB-lite"/>
    </source>
</evidence>
<evidence type="ECO:0000313" key="2">
    <source>
        <dbReference type="EMBL" id="KAJ1155581.1"/>
    </source>
</evidence>
<name>A0AAV7RSS8_PLEWA</name>
<accession>A0AAV7RSS8</accession>
<feature type="compositionally biased region" description="Basic and acidic residues" evidence="1">
    <location>
        <begin position="1"/>
        <end position="16"/>
    </location>
</feature>
<evidence type="ECO:0000313" key="3">
    <source>
        <dbReference type="Proteomes" id="UP001066276"/>
    </source>
</evidence>